<organism evidence="2 3">
    <name type="scientific">Acanthamoeba castellanii (strain ATCC 30010 / Neff)</name>
    <dbReference type="NCBI Taxonomy" id="1257118"/>
    <lineage>
        <taxon>Eukaryota</taxon>
        <taxon>Amoebozoa</taxon>
        <taxon>Discosea</taxon>
        <taxon>Longamoebia</taxon>
        <taxon>Centramoebida</taxon>
        <taxon>Acanthamoebidae</taxon>
        <taxon>Acanthamoeba</taxon>
    </lineage>
</organism>
<evidence type="ECO:0000256" key="1">
    <source>
        <dbReference type="SAM" id="MobiDB-lite"/>
    </source>
</evidence>
<dbReference type="Proteomes" id="UP000011083">
    <property type="component" value="Unassembled WGS sequence"/>
</dbReference>
<keyword evidence="3" id="KW-1185">Reference proteome</keyword>
<evidence type="ECO:0000313" key="3">
    <source>
        <dbReference type="Proteomes" id="UP000011083"/>
    </source>
</evidence>
<name>L8HJJ5_ACACF</name>
<accession>L8HJJ5</accession>
<protein>
    <submittedName>
        <fullName evidence="2">Uncharacterized protein</fullName>
    </submittedName>
</protein>
<dbReference type="RefSeq" id="XP_004368130.1">
    <property type="nucleotide sequence ID" value="XM_004368073.1"/>
</dbReference>
<proteinExistence type="predicted"/>
<dbReference type="KEGG" id="acan:ACA1_292140"/>
<feature type="region of interest" description="Disordered" evidence="1">
    <location>
        <begin position="1"/>
        <end position="20"/>
    </location>
</feature>
<gene>
    <name evidence="2" type="ORF">ACA1_292140</name>
</gene>
<evidence type="ECO:0000313" key="2">
    <source>
        <dbReference type="EMBL" id="ELR25375.1"/>
    </source>
</evidence>
<reference evidence="2 3" key="1">
    <citation type="journal article" date="2013" name="Genome Biol.">
        <title>Genome of Acanthamoeba castellanii highlights extensive lateral gene transfer and early evolution of tyrosine kinase signaling.</title>
        <authorList>
            <person name="Clarke M."/>
            <person name="Lohan A.J."/>
            <person name="Liu B."/>
            <person name="Lagkouvardos I."/>
            <person name="Roy S."/>
            <person name="Zafar N."/>
            <person name="Bertelli C."/>
            <person name="Schilde C."/>
            <person name="Kianianmomeni A."/>
            <person name="Burglin T.R."/>
            <person name="Frech C."/>
            <person name="Turcotte B."/>
            <person name="Kopec K.O."/>
            <person name="Synnott J.M."/>
            <person name="Choo C."/>
            <person name="Paponov I."/>
            <person name="Finkler A."/>
            <person name="Soon Heng Tan C."/>
            <person name="Hutchins A.P."/>
            <person name="Weinmeier T."/>
            <person name="Rattei T."/>
            <person name="Chu J.S."/>
            <person name="Gimenez G."/>
            <person name="Irimia M."/>
            <person name="Rigden D.J."/>
            <person name="Fitzpatrick D.A."/>
            <person name="Lorenzo-Morales J."/>
            <person name="Bateman A."/>
            <person name="Chiu C.H."/>
            <person name="Tang P."/>
            <person name="Hegemann P."/>
            <person name="Fromm H."/>
            <person name="Raoult D."/>
            <person name="Greub G."/>
            <person name="Miranda-Saavedra D."/>
            <person name="Chen N."/>
            <person name="Nash P."/>
            <person name="Ginger M.L."/>
            <person name="Horn M."/>
            <person name="Schaap P."/>
            <person name="Caler L."/>
            <person name="Loftus B."/>
        </authorList>
    </citation>
    <scope>NUCLEOTIDE SEQUENCE [LARGE SCALE GENOMIC DNA]</scope>
    <source>
        <strain evidence="2 3">Neff</strain>
    </source>
</reference>
<dbReference type="VEuPathDB" id="AmoebaDB:ACA1_292140"/>
<sequence>MTPSVLRPASASLRHSQSRRPVTPVIGIPSLMSTMPGSPGPSTVSALDAKTTSLRIGVPRVELVLYPMGGGLLVFHIDWMPNARNKKLSVM</sequence>
<dbReference type="EMBL" id="KB007805">
    <property type="protein sequence ID" value="ELR25375.1"/>
    <property type="molecule type" value="Genomic_DNA"/>
</dbReference>
<dbReference type="GeneID" id="14926426"/>
<dbReference type="AlphaFoldDB" id="L8HJJ5"/>